<protein>
    <recommendedName>
        <fullName evidence="2">Nephrocystin 3-like N-terminal domain-containing protein</fullName>
    </recommendedName>
</protein>
<reference evidence="3 4" key="1">
    <citation type="submission" date="2016-03" db="EMBL/GenBank/DDBJ databases">
        <authorList>
            <person name="Ploux O."/>
        </authorList>
    </citation>
    <scope>NUCLEOTIDE SEQUENCE [LARGE SCALE GENOMIC DNA]</scope>
    <source>
        <strain evidence="3 4">UAMH 11012</strain>
    </source>
</reference>
<accession>A0A1L7XUG6</accession>
<evidence type="ECO:0000259" key="2">
    <source>
        <dbReference type="Pfam" id="PF24883"/>
    </source>
</evidence>
<keyword evidence="1" id="KW-0677">Repeat</keyword>
<feature type="domain" description="Nephrocystin 3-like N-terminal" evidence="2">
    <location>
        <begin position="16"/>
        <end position="191"/>
    </location>
</feature>
<evidence type="ECO:0000256" key="1">
    <source>
        <dbReference type="ARBA" id="ARBA00022737"/>
    </source>
</evidence>
<dbReference type="OrthoDB" id="5419927at2759"/>
<gene>
    <name evidence="3" type="ORF">PAC_18554</name>
</gene>
<dbReference type="AlphaFoldDB" id="A0A1L7XUG6"/>
<keyword evidence="4" id="KW-1185">Reference proteome</keyword>
<dbReference type="PANTHER" id="PTHR40619">
    <property type="entry name" value="FUNGAL STAND N-TERMINAL GOODBYE DOMAIN-CONTAINING PROTEIN"/>
    <property type="match status" value="1"/>
</dbReference>
<evidence type="ECO:0000313" key="3">
    <source>
        <dbReference type="EMBL" id="CZR68655.1"/>
    </source>
</evidence>
<name>A0A1L7XUG6_9HELO</name>
<dbReference type="EMBL" id="FJOG01000058">
    <property type="protein sequence ID" value="CZR68655.1"/>
    <property type="molecule type" value="Genomic_DNA"/>
</dbReference>
<proteinExistence type="predicted"/>
<dbReference type="STRING" id="576137.A0A1L7XUG6"/>
<sequence length="241" mass="26954">MLRQAQSIDVQAQSQGRWLLRSARFQDWLCSSRSDVLLADGNSEQYGMARCSPMTLMCAVLAQGLAKRDGTLVVHFFCGAHNTSGDDLAGPTGLIRSLIIQVLARYELDLSFMDSGRWYEHLEKQDPLVLCNLFHRIVAQLPGIILFCIIDGVSLFEKEQWRAQIELVVWKLREIVADPTMNVVLKLLITSPGISRVVKGILRAEDRIWIPKDAATEGKLLTGKDMAFGRSQTPGDSRSPR</sequence>
<dbReference type="Proteomes" id="UP000184330">
    <property type="component" value="Unassembled WGS sequence"/>
</dbReference>
<organism evidence="3 4">
    <name type="scientific">Phialocephala subalpina</name>
    <dbReference type="NCBI Taxonomy" id="576137"/>
    <lineage>
        <taxon>Eukaryota</taxon>
        <taxon>Fungi</taxon>
        <taxon>Dikarya</taxon>
        <taxon>Ascomycota</taxon>
        <taxon>Pezizomycotina</taxon>
        <taxon>Leotiomycetes</taxon>
        <taxon>Helotiales</taxon>
        <taxon>Mollisiaceae</taxon>
        <taxon>Phialocephala</taxon>
        <taxon>Phialocephala fortinii species complex</taxon>
    </lineage>
</organism>
<dbReference type="Pfam" id="PF24883">
    <property type="entry name" value="NPHP3_N"/>
    <property type="match status" value="1"/>
</dbReference>
<evidence type="ECO:0000313" key="4">
    <source>
        <dbReference type="Proteomes" id="UP000184330"/>
    </source>
</evidence>
<dbReference type="PANTHER" id="PTHR40619:SF3">
    <property type="entry name" value="FUNGAL STAND N-TERMINAL GOODBYE DOMAIN-CONTAINING PROTEIN"/>
    <property type="match status" value="1"/>
</dbReference>
<dbReference type="InterPro" id="IPR056884">
    <property type="entry name" value="NPHP3-like_N"/>
</dbReference>